<feature type="transmembrane region" description="Helical" evidence="2">
    <location>
        <begin position="633"/>
        <end position="656"/>
    </location>
</feature>
<dbReference type="Pfam" id="PF07690">
    <property type="entry name" value="MFS_1"/>
    <property type="match status" value="1"/>
</dbReference>
<reference evidence="3" key="1">
    <citation type="submission" date="2022-06" db="EMBL/GenBank/DDBJ databases">
        <authorList>
            <person name="Berger JAMES D."/>
            <person name="Berger JAMES D."/>
        </authorList>
    </citation>
    <scope>NUCLEOTIDE SEQUENCE [LARGE SCALE GENOMIC DNA]</scope>
</reference>
<feature type="compositionally biased region" description="Basic and acidic residues" evidence="1">
    <location>
        <begin position="323"/>
        <end position="339"/>
    </location>
</feature>
<dbReference type="SUPFAM" id="SSF103473">
    <property type="entry name" value="MFS general substrate transporter"/>
    <property type="match status" value="1"/>
</dbReference>
<dbReference type="WBParaSite" id="TREG1_51170.1">
    <property type="protein sequence ID" value="TREG1_51170.1"/>
    <property type="gene ID" value="TREG1_51170"/>
</dbReference>
<feature type="transmembrane region" description="Helical" evidence="2">
    <location>
        <begin position="579"/>
        <end position="599"/>
    </location>
</feature>
<evidence type="ECO:0008006" key="5">
    <source>
        <dbReference type="Google" id="ProtNLM"/>
    </source>
</evidence>
<dbReference type="Gene3D" id="1.20.1250.20">
    <property type="entry name" value="MFS general substrate transporter like domains"/>
    <property type="match status" value="2"/>
</dbReference>
<accession>A0AA85JU58</accession>
<dbReference type="PANTHER" id="PTHR11360">
    <property type="entry name" value="MONOCARBOXYLATE TRANSPORTER"/>
    <property type="match status" value="1"/>
</dbReference>
<dbReference type="InterPro" id="IPR050327">
    <property type="entry name" value="Proton-linked_MCT"/>
</dbReference>
<evidence type="ECO:0000313" key="3">
    <source>
        <dbReference type="Proteomes" id="UP000050795"/>
    </source>
</evidence>
<keyword evidence="2" id="KW-0472">Membrane</keyword>
<feature type="transmembrane region" description="Helical" evidence="2">
    <location>
        <begin position="167"/>
        <end position="193"/>
    </location>
</feature>
<reference evidence="4" key="2">
    <citation type="submission" date="2023-11" db="UniProtKB">
        <authorList>
            <consortium name="WormBaseParasite"/>
        </authorList>
    </citation>
    <scope>IDENTIFICATION</scope>
</reference>
<organism evidence="3 4">
    <name type="scientific">Trichobilharzia regenti</name>
    <name type="common">Nasal bird schistosome</name>
    <dbReference type="NCBI Taxonomy" id="157069"/>
    <lineage>
        <taxon>Eukaryota</taxon>
        <taxon>Metazoa</taxon>
        <taxon>Spiralia</taxon>
        <taxon>Lophotrochozoa</taxon>
        <taxon>Platyhelminthes</taxon>
        <taxon>Trematoda</taxon>
        <taxon>Digenea</taxon>
        <taxon>Strigeidida</taxon>
        <taxon>Schistosomatoidea</taxon>
        <taxon>Schistosomatidae</taxon>
        <taxon>Trichobilharzia</taxon>
    </lineage>
</organism>
<sequence length="697" mass="76250">METIKENPDDTTPKPRPSCLKVPTFHIEPYRSSSTINDFDPVYNYSNADGDDVEVEIDLEKLSPPLPPDGGWGWLIVFGSFLCMVLVDGMCFSYGIFLSELEETFAASKTQMTLGGSLLTGFYFMVGPPVSGLLNRFGSREIVFVGTLISTVSIFTSTFIYNLNWFIVVFGIFGGIGYGCIYLPAATIVTSWFVKKRATVTGIVMAGSGIGGVLYSLVVPSLIKYYTWRGCILLLAGVNFHCAVAGALFRPLLDSDYKRETENNENDTENMLANSVTSSKTEPLLVKNMNESTNEMPNSVRQSRELSTVNEVNGSGMNITSSNREHKMSTVRLPPDHKSSQSSRVKRRSTIEEDAVITYGNQIVPDVKSGANVPINSTECFPVMSVEAVNRIVGDVLSRQAIASTASLTAPDFSSKLRLSTILSQKNLHSSHVQAGPTESAVVYKKPDNFGSTSYFASAVSLKMPPGELSQLNDPSVCQAIVDELQKEISRPAYKKDLFLSGSLIHINEFLSTTDVASYIRSVTIPAEEMNIDRPIWSMIKNVLGLELLKSPTFVLLSISSVLSMIGYCVPASEASASYLLAYLSGLNTFGRILTGWLSDQPWANVLYINNVSLVVSGILTSLVPLFKVYDALIGYACVYGFTISAFISVRTILIVRVLGLDRLTNAFGFMLLFQAFAYIGAPPAFGALYDRHRTLI</sequence>
<proteinExistence type="predicted"/>
<feature type="region of interest" description="Disordered" evidence="1">
    <location>
        <begin position="312"/>
        <end position="348"/>
    </location>
</feature>
<evidence type="ECO:0000256" key="1">
    <source>
        <dbReference type="SAM" id="MobiDB-lite"/>
    </source>
</evidence>
<feature type="transmembrane region" description="Helical" evidence="2">
    <location>
        <begin position="554"/>
        <end position="573"/>
    </location>
</feature>
<keyword evidence="3" id="KW-1185">Reference proteome</keyword>
<feature type="compositionally biased region" description="Polar residues" evidence="1">
    <location>
        <begin position="312"/>
        <end position="322"/>
    </location>
</feature>
<dbReference type="Proteomes" id="UP000050795">
    <property type="component" value="Unassembled WGS sequence"/>
</dbReference>
<feature type="transmembrane region" description="Helical" evidence="2">
    <location>
        <begin position="142"/>
        <end position="161"/>
    </location>
</feature>
<keyword evidence="2" id="KW-0812">Transmembrane</keyword>
<feature type="transmembrane region" description="Helical" evidence="2">
    <location>
        <begin position="606"/>
        <end position="627"/>
    </location>
</feature>
<feature type="transmembrane region" description="Helical" evidence="2">
    <location>
        <begin position="668"/>
        <end position="690"/>
    </location>
</feature>
<dbReference type="AlphaFoldDB" id="A0AA85JU58"/>
<dbReference type="InterPro" id="IPR036259">
    <property type="entry name" value="MFS_trans_sf"/>
</dbReference>
<evidence type="ECO:0000313" key="4">
    <source>
        <dbReference type="WBParaSite" id="TREG1_51170.1"/>
    </source>
</evidence>
<feature type="transmembrane region" description="Helical" evidence="2">
    <location>
        <begin position="225"/>
        <end position="249"/>
    </location>
</feature>
<protein>
    <recommendedName>
        <fullName evidence="5">MFS domain-containing protein</fullName>
    </recommendedName>
</protein>
<feature type="transmembrane region" description="Helical" evidence="2">
    <location>
        <begin position="71"/>
        <end position="97"/>
    </location>
</feature>
<dbReference type="PANTHER" id="PTHR11360:SF286">
    <property type="entry name" value="GH22266P"/>
    <property type="match status" value="1"/>
</dbReference>
<dbReference type="GO" id="GO:0008028">
    <property type="term" value="F:monocarboxylic acid transmembrane transporter activity"/>
    <property type="evidence" value="ECO:0007669"/>
    <property type="project" value="TreeGrafter"/>
</dbReference>
<name>A0AA85JU58_TRIRE</name>
<evidence type="ECO:0000256" key="2">
    <source>
        <dbReference type="SAM" id="Phobius"/>
    </source>
</evidence>
<dbReference type="InterPro" id="IPR011701">
    <property type="entry name" value="MFS"/>
</dbReference>
<keyword evidence="2" id="KW-1133">Transmembrane helix</keyword>
<feature type="transmembrane region" description="Helical" evidence="2">
    <location>
        <begin position="200"/>
        <end position="219"/>
    </location>
</feature>